<dbReference type="Gene3D" id="1.10.1510.10">
    <property type="entry name" value="Uncharacterised protein YqeY/AIM41 PF09424, N-terminal domain"/>
    <property type="match status" value="1"/>
</dbReference>
<proteinExistence type="predicted"/>
<protein>
    <recommendedName>
        <fullName evidence="3">GatB/YqeY domain-containing protein</fullName>
    </recommendedName>
</protein>
<name>A0A1I4JI35_9BACI</name>
<evidence type="ECO:0000313" key="1">
    <source>
        <dbReference type="EMBL" id="SFL66248.1"/>
    </source>
</evidence>
<dbReference type="InterPro" id="IPR019004">
    <property type="entry name" value="YqeY/Aim41"/>
</dbReference>
<dbReference type="PANTHER" id="PTHR28055">
    <property type="entry name" value="ALTERED INHERITANCE OF MITOCHONDRIA PROTEIN 41, MITOCHONDRIAL"/>
    <property type="match status" value="1"/>
</dbReference>
<dbReference type="PANTHER" id="PTHR28055:SF1">
    <property type="entry name" value="ALTERED INHERITANCE OF MITOCHONDRIA PROTEIN 41, MITOCHONDRIAL"/>
    <property type="match status" value="1"/>
</dbReference>
<accession>A0A1I4JI35</accession>
<dbReference type="AlphaFoldDB" id="A0A1I4JI35"/>
<dbReference type="EMBL" id="FOTY01000003">
    <property type="protein sequence ID" value="SFL66248.1"/>
    <property type="molecule type" value="Genomic_DNA"/>
</dbReference>
<dbReference type="Proteomes" id="UP000199668">
    <property type="component" value="Unassembled WGS sequence"/>
</dbReference>
<dbReference type="InterPro" id="IPR042184">
    <property type="entry name" value="YqeY/Aim41_N"/>
</dbReference>
<sequence length="144" mass="16371">MDRLNEDVKRALKAKDKKRLSVLRGVKSSLQNEAIKEGRELQEQDALSVLNREWKQRKESLHEFENAGRDDLTEEIEKELAILSEYMPESLSEEELDRIVQETITETGASSGSDMGTVMSAVMPKVQGRADGKLVNQFVRKHLT</sequence>
<dbReference type="Gene3D" id="1.10.10.410">
    <property type="match status" value="1"/>
</dbReference>
<organism evidence="1 2">
    <name type="scientific">Salibacterium qingdaonense</name>
    <dbReference type="NCBI Taxonomy" id="266892"/>
    <lineage>
        <taxon>Bacteria</taxon>
        <taxon>Bacillati</taxon>
        <taxon>Bacillota</taxon>
        <taxon>Bacilli</taxon>
        <taxon>Bacillales</taxon>
        <taxon>Bacillaceae</taxon>
    </lineage>
</organism>
<dbReference type="GO" id="GO:0016884">
    <property type="term" value="F:carbon-nitrogen ligase activity, with glutamine as amido-N-donor"/>
    <property type="evidence" value="ECO:0007669"/>
    <property type="project" value="InterPro"/>
</dbReference>
<dbReference type="STRING" id="266892.SAMN04488054_103173"/>
<dbReference type="InterPro" id="IPR003789">
    <property type="entry name" value="Asn/Gln_tRNA_amidoTrase-B-like"/>
</dbReference>
<dbReference type="Pfam" id="PF09424">
    <property type="entry name" value="YqeY"/>
    <property type="match status" value="1"/>
</dbReference>
<reference evidence="1 2" key="1">
    <citation type="submission" date="2016-10" db="EMBL/GenBank/DDBJ databases">
        <authorList>
            <person name="de Groot N.N."/>
        </authorList>
    </citation>
    <scope>NUCLEOTIDE SEQUENCE [LARGE SCALE GENOMIC DNA]</scope>
    <source>
        <strain evidence="1 2">CGMCC 1.6134</strain>
    </source>
</reference>
<evidence type="ECO:0008006" key="3">
    <source>
        <dbReference type="Google" id="ProtNLM"/>
    </source>
</evidence>
<dbReference type="SUPFAM" id="SSF89095">
    <property type="entry name" value="GatB/YqeY motif"/>
    <property type="match status" value="1"/>
</dbReference>
<keyword evidence="2" id="KW-1185">Reference proteome</keyword>
<evidence type="ECO:0000313" key="2">
    <source>
        <dbReference type="Proteomes" id="UP000199668"/>
    </source>
</evidence>
<gene>
    <name evidence="1" type="ORF">SAMN04488054_103173</name>
</gene>
<dbReference type="InterPro" id="IPR023168">
    <property type="entry name" value="GatB_Yqey_C_2"/>
</dbReference>